<dbReference type="RefSeq" id="WP_099478694.1">
    <property type="nucleotide sequence ID" value="NZ_CP016809.1"/>
</dbReference>
<gene>
    <name evidence="1" type="ORF">BBD41_21490</name>
</gene>
<evidence type="ECO:0000313" key="1">
    <source>
        <dbReference type="EMBL" id="ANY74930.1"/>
    </source>
</evidence>
<organism evidence="1">
    <name type="scientific">Paenibacillus ihbetae</name>
    <dbReference type="NCBI Taxonomy" id="1870820"/>
    <lineage>
        <taxon>Bacteria</taxon>
        <taxon>Bacillati</taxon>
        <taxon>Bacillota</taxon>
        <taxon>Bacilli</taxon>
        <taxon>Bacillales</taxon>
        <taxon>Paenibacillaceae</taxon>
        <taxon>Paenibacillus</taxon>
    </lineage>
</organism>
<sequence>MYHSMKQINMGVIICRHCSSLVDTVDTNKIAVYYGVCDKPECRQLHKAGEGSVRSAEAP</sequence>
<protein>
    <recommendedName>
        <fullName evidence="2">GapA-binding peptide SR1P</fullName>
    </recommendedName>
</protein>
<dbReference type="EMBL" id="CP016809">
    <property type="protein sequence ID" value="ANY74930.1"/>
    <property type="molecule type" value="Genomic_DNA"/>
</dbReference>
<evidence type="ECO:0008006" key="2">
    <source>
        <dbReference type="Google" id="ProtNLM"/>
    </source>
</evidence>
<dbReference type="AlphaFoldDB" id="A0A1B2E4N7"/>
<accession>A0A1B2E4N7</accession>
<dbReference type="InterPro" id="IPR025236">
    <property type="entry name" value="SR1P"/>
</dbReference>
<proteinExistence type="predicted"/>
<reference evidence="1" key="1">
    <citation type="submission" date="2016-08" db="EMBL/GenBank/DDBJ databases">
        <title>Complete Genome Seqeunce of Paenibacillus sp. nov. IHBB 9852 from high altitute lake of Indian trans-Himalayas.</title>
        <authorList>
            <person name="Kiran S."/>
            <person name="Swarnkar M.K."/>
            <person name="Rana A."/>
            <person name="Tewari R."/>
            <person name="Gulati A."/>
        </authorList>
    </citation>
    <scope>NUCLEOTIDE SEQUENCE [LARGE SCALE GENOMIC DNA]</scope>
    <source>
        <strain evidence="1">IHBB 9852</strain>
    </source>
</reference>
<name>A0A1B2E4N7_9BACL</name>
<dbReference type="KEGG" id="pib:BBD41_21490"/>
<dbReference type="Pfam" id="PF13790">
    <property type="entry name" value="SR1P"/>
    <property type="match status" value="1"/>
</dbReference>